<feature type="region of interest" description="Disordered" evidence="1">
    <location>
        <begin position="172"/>
        <end position="192"/>
    </location>
</feature>
<name>A0A3L6E9L1_MAIZE</name>
<dbReference type="Proteomes" id="UP000251960">
    <property type="component" value="Chromosome 6"/>
</dbReference>
<keyword evidence="2" id="KW-0808">Transferase</keyword>
<dbReference type="AlphaFoldDB" id="A0A3L6E9L1"/>
<dbReference type="InterPro" id="IPR029063">
    <property type="entry name" value="SAM-dependent_MTases_sf"/>
</dbReference>
<dbReference type="PANTHER" id="PTHR23290">
    <property type="entry name" value="RRNA N6-ADENOSINE-METHYLTRANSFERASE METTL5"/>
    <property type="match status" value="1"/>
</dbReference>
<dbReference type="GO" id="GO:0008168">
    <property type="term" value="F:methyltransferase activity"/>
    <property type="evidence" value="ECO:0007669"/>
    <property type="project" value="UniProtKB-KW"/>
</dbReference>
<dbReference type="SUPFAM" id="SSF53335">
    <property type="entry name" value="S-adenosyl-L-methionine-dependent methyltransferases"/>
    <property type="match status" value="1"/>
</dbReference>
<comment type="caution">
    <text evidence="2">The sequence shown here is derived from an EMBL/GenBank/DDBJ whole genome shotgun (WGS) entry which is preliminary data.</text>
</comment>
<evidence type="ECO:0000313" key="2">
    <source>
        <dbReference type="EMBL" id="PWZ16591.1"/>
    </source>
</evidence>
<dbReference type="PROSITE" id="PS00092">
    <property type="entry name" value="N6_MTASE"/>
    <property type="match status" value="1"/>
</dbReference>
<dbReference type="PANTHER" id="PTHR23290:SF0">
    <property type="entry name" value="RRNA N6-ADENOSINE-METHYLTRANSFERASE METTL5"/>
    <property type="match status" value="1"/>
</dbReference>
<dbReference type="EMBL" id="NCVQ01000007">
    <property type="protein sequence ID" value="PWZ16591.1"/>
    <property type="molecule type" value="Genomic_DNA"/>
</dbReference>
<reference evidence="2 3" key="1">
    <citation type="journal article" date="2018" name="Nat. Genet.">
        <title>Extensive intraspecific gene order and gene structural variations between Mo17 and other maize genomes.</title>
        <authorList>
            <person name="Sun S."/>
            <person name="Zhou Y."/>
            <person name="Chen J."/>
            <person name="Shi J."/>
            <person name="Zhao H."/>
            <person name="Zhao H."/>
            <person name="Song W."/>
            <person name="Zhang M."/>
            <person name="Cui Y."/>
            <person name="Dong X."/>
            <person name="Liu H."/>
            <person name="Ma X."/>
            <person name="Jiao Y."/>
            <person name="Wang B."/>
            <person name="Wei X."/>
            <person name="Stein J.C."/>
            <person name="Glaubitz J.C."/>
            <person name="Lu F."/>
            <person name="Yu G."/>
            <person name="Liang C."/>
            <person name="Fengler K."/>
            <person name="Li B."/>
            <person name="Rafalski A."/>
            <person name="Schnable P.S."/>
            <person name="Ware D.H."/>
            <person name="Buckler E.S."/>
            <person name="Lai J."/>
        </authorList>
    </citation>
    <scope>NUCLEOTIDE SEQUENCE [LARGE SCALE GENOMIC DNA]</scope>
    <source>
        <strain evidence="3">cv. Missouri 17</strain>
        <tissue evidence="2">Seedling</tissue>
    </source>
</reference>
<dbReference type="GO" id="GO:0032259">
    <property type="term" value="P:methylation"/>
    <property type="evidence" value="ECO:0007669"/>
    <property type="project" value="UniProtKB-KW"/>
</dbReference>
<dbReference type="InterPro" id="IPR002052">
    <property type="entry name" value="DNA_methylase_N6_adenine_CS"/>
</dbReference>
<dbReference type="InterPro" id="IPR051720">
    <property type="entry name" value="rRNA_MeTrfase/Polyamine_Synth"/>
</dbReference>
<sequence length="301" mass="33033">MKLKQLEGLLGGLTQFSDPKVLLTAPPPPPPPLGWPFFLPFSYPARFRLAQPRQKGGGKAEEYLTFATNGVFFYNEMALLGVAGAGAVCDGPSHRVADALHGNQEGLTPIINLYKEQNKLQMSFRKQKRHVLGIDIDPQSLELAQENAADLELDIDLVWSDIKNLNLKGDKEVERGASGREPGSTELRDGSVAAAEDAGTVRITGEGDTEEGAGIVKIAGEGVHVDTVVMNPPFGTRRNGADMEFLSMALQVASQAVYSLHKTSTRELRYNLPRTYKLHKKKEIDIAVDLWRFVPNAQRRS</sequence>
<dbReference type="ExpressionAtlas" id="A0A3L6E9L1">
    <property type="expression patterns" value="baseline and differential"/>
</dbReference>
<evidence type="ECO:0000313" key="3">
    <source>
        <dbReference type="Proteomes" id="UP000251960"/>
    </source>
</evidence>
<accession>A0A3L6E9L1</accession>
<protein>
    <submittedName>
        <fullName evidence="2">Methyltransferase-like protein 5</fullName>
    </submittedName>
</protein>
<dbReference type="GO" id="GO:0003676">
    <property type="term" value="F:nucleic acid binding"/>
    <property type="evidence" value="ECO:0007669"/>
    <property type="project" value="InterPro"/>
</dbReference>
<dbReference type="Gene3D" id="3.40.50.150">
    <property type="entry name" value="Vaccinia Virus protein VP39"/>
    <property type="match status" value="1"/>
</dbReference>
<gene>
    <name evidence="2" type="primary">METTL5</name>
    <name evidence="2" type="ORF">Zm00014a_003175</name>
</gene>
<evidence type="ECO:0000256" key="1">
    <source>
        <dbReference type="SAM" id="MobiDB-lite"/>
    </source>
</evidence>
<proteinExistence type="predicted"/>
<organism evidence="2 3">
    <name type="scientific">Zea mays</name>
    <name type="common">Maize</name>
    <dbReference type="NCBI Taxonomy" id="4577"/>
    <lineage>
        <taxon>Eukaryota</taxon>
        <taxon>Viridiplantae</taxon>
        <taxon>Streptophyta</taxon>
        <taxon>Embryophyta</taxon>
        <taxon>Tracheophyta</taxon>
        <taxon>Spermatophyta</taxon>
        <taxon>Magnoliopsida</taxon>
        <taxon>Liliopsida</taxon>
        <taxon>Poales</taxon>
        <taxon>Poaceae</taxon>
        <taxon>PACMAD clade</taxon>
        <taxon>Panicoideae</taxon>
        <taxon>Andropogonodae</taxon>
        <taxon>Andropogoneae</taxon>
        <taxon>Tripsacinae</taxon>
        <taxon>Zea</taxon>
    </lineage>
</organism>
<keyword evidence="2" id="KW-0489">Methyltransferase</keyword>